<comment type="caution">
    <text evidence="2">The sequence shown here is derived from an EMBL/GenBank/DDBJ whole genome shotgun (WGS) entry which is preliminary data.</text>
</comment>
<dbReference type="InterPro" id="IPR024775">
    <property type="entry name" value="DinB-like"/>
</dbReference>
<keyword evidence="3" id="KW-1185">Reference proteome</keyword>
<gene>
    <name evidence="2" type="ORF">J34TS1_23290</name>
</gene>
<feature type="domain" description="DinB-like" evidence="1">
    <location>
        <begin position="11"/>
        <end position="141"/>
    </location>
</feature>
<evidence type="ECO:0000313" key="3">
    <source>
        <dbReference type="Proteomes" id="UP000682811"/>
    </source>
</evidence>
<dbReference type="AlphaFoldDB" id="A0A919YBU9"/>
<dbReference type="RefSeq" id="WP_212978403.1">
    <property type="nucleotide sequence ID" value="NZ_AP025343.1"/>
</dbReference>
<evidence type="ECO:0000313" key="2">
    <source>
        <dbReference type="EMBL" id="GIO47564.1"/>
    </source>
</evidence>
<dbReference type="EMBL" id="BORT01000008">
    <property type="protein sequence ID" value="GIO47564.1"/>
    <property type="molecule type" value="Genomic_DNA"/>
</dbReference>
<sequence length="149" mass="16971">MSFETMLPVWRAVRDRFQKLAAGLREEELLLTAPGQGPTIGWMLRHNAEVEYMFAEWFFQAEKPQGIKYITGGGPEDHPDYANLKGLLHFLEESDRHFTMAMRLLPDDAWDTPVASQMGMSTPREAMGRVLYHNGLHAGQISLIRKLNA</sequence>
<reference evidence="2 3" key="1">
    <citation type="submission" date="2021-03" db="EMBL/GenBank/DDBJ databases">
        <title>Antimicrobial resistance genes in bacteria isolated from Japanese honey, and their potential for conferring macrolide and lincosamide resistance in the American foulbrood pathogen Paenibacillus larvae.</title>
        <authorList>
            <person name="Okamoto M."/>
            <person name="Kumagai M."/>
            <person name="Kanamori H."/>
            <person name="Takamatsu D."/>
        </authorList>
    </citation>
    <scope>NUCLEOTIDE SEQUENCE [LARGE SCALE GENOMIC DNA]</scope>
    <source>
        <strain evidence="2 3">J34TS1</strain>
    </source>
</reference>
<proteinExistence type="predicted"/>
<organism evidence="2 3">
    <name type="scientific">Paenibacillus azoreducens</name>
    <dbReference type="NCBI Taxonomy" id="116718"/>
    <lineage>
        <taxon>Bacteria</taxon>
        <taxon>Bacillati</taxon>
        <taxon>Bacillota</taxon>
        <taxon>Bacilli</taxon>
        <taxon>Bacillales</taxon>
        <taxon>Paenibacillaceae</taxon>
        <taxon>Paenibacillus</taxon>
    </lineage>
</organism>
<name>A0A919YBU9_9BACL</name>
<protein>
    <recommendedName>
        <fullName evidence="1">DinB-like domain-containing protein</fullName>
    </recommendedName>
</protein>
<accession>A0A919YBU9</accession>
<dbReference type="InterPro" id="IPR034660">
    <property type="entry name" value="DinB/YfiT-like"/>
</dbReference>
<evidence type="ECO:0000259" key="1">
    <source>
        <dbReference type="Pfam" id="PF12867"/>
    </source>
</evidence>
<dbReference type="SUPFAM" id="SSF109854">
    <property type="entry name" value="DinB/YfiT-like putative metalloenzymes"/>
    <property type="match status" value="1"/>
</dbReference>
<dbReference type="Pfam" id="PF12867">
    <property type="entry name" value="DinB_2"/>
    <property type="match status" value="1"/>
</dbReference>
<dbReference type="Gene3D" id="1.20.120.450">
    <property type="entry name" value="dinb family like domain"/>
    <property type="match status" value="1"/>
</dbReference>
<dbReference type="Proteomes" id="UP000682811">
    <property type="component" value="Unassembled WGS sequence"/>
</dbReference>